<evidence type="ECO:0000256" key="5">
    <source>
        <dbReference type="ARBA" id="ARBA00022741"/>
    </source>
</evidence>
<evidence type="ECO:0000313" key="15">
    <source>
        <dbReference type="EMBL" id="CAB3267744.1"/>
    </source>
</evidence>
<feature type="region of interest" description="Disordered" evidence="13">
    <location>
        <begin position="156"/>
        <end position="180"/>
    </location>
</feature>
<dbReference type="Gene3D" id="1.10.510.10">
    <property type="entry name" value="Transferase(Phosphotransferase) domain 1"/>
    <property type="match status" value="1"/>
</dbReference>
<keyword evidence="6 15" id="KW-0418">Kinase</keyword>
<evidence type="ECO:0000256" key="8">
    <source>
        <dbReference type="ARBA" id="ARBA00022842"/>
    </source>
</evidence>
<dbReference type="FunFam" id="1.10.510.10:FF:000989">
    <property type="entry name" value="Wee1-like protein kinase"/>
    <property type="match status" value="1"/>
</dbReference>
<name>A0A6F9DWB8_9ASCI</name>
<evidence type="ECO:0000256" key="10">
    <source>
        <dbReference type="ARBA" id="ARBA00023242"/>
    </source>
</evidence>
<keyword evidence="10" id="KW-0539">Nucleus</keyword>
<evidence type="ECO:0000256" key="6">
    <source>
        <dbReference type="ARBA" id="ARBA00022777"/>
    </source>
</evidence>
<dbReference type="Gene3D" id="3.30.200.20">
    <property type="entry name" value="Phosphorylase Kinase, domain 1"/>
    <property type="match status" value="1"/>
</dbReference>
<dbReference type="SMART" id="SM00220">
    <property type="entry name" value="S_TKc"/>
    <property type="match status" value="1"/>
</dbReference>
<dbReference type="AlphaFoldDB" id="A0A6F9DWB8"/>
<evidence type="ECO:0000256" key="12">
    <source>
        <dbReference type="PROSITE-ProRule" id="PRU10141"/>
    </source>
</evidence>
<dbReference type="PANTHER" id="PTHR11042">
    <property type="entry name" value="EUKARYOTIC TRANSLATION INITIATION FACTOR 2-ALPHA KINASE EIF2-ALPHA KINASE -RELATED"/>
    <property type="match status" value="1"/>
</dbReference>
<dbReference type="GO" id="GO:0046872">
    <property type="term" value="F:metal ion binding"/>
    <property type="evidence" value="ECO:0007669"/>
    <property type="project" value="UniProtKB-KW"/>
</dbReference>
<feature type="binding site" evidence="12">
    <location>
        <position position="362"/>
    </location>
    <ligand>
        <name>ATP</name>
        <dbReference type="ChEBI" id="CHEBI:30616"/>
    </ligand>
</feature>
<evidence type="ECO:0000256" key="9">
    <source>
        <dbReference type="ARBA" id="ARBA00023137"/>
    </source>
</evidence>
<evidence type="ECO:0000259" key="14">
    <source>
        <dbReference type="PROSITE" id="PS50011"/>
    </source>
</evidence>
<dbReference type="FunFam" id="3.30.200.20:FF:000115">
    <property type="entry name" value="Wee1-like kinase 2"/>
    <property type="match status" value="1"/>
</dbReference>
<dbReference type="SUPFAM" id="SSF56112">
    <property type="entry name" value="Protein kinase-like (PK-like)"/>
    <property type="match status" value="1"/>
</dbReference>
<keyword evidence="3" id="KW-0808">Transferase</keyword>
<dbReference type="GO" id="GO:0005737">
    <property type="term" value="C:cytoplasm"/>
    <property type="evidence" value="ECO:0007669"/>
    <property type="project" value="TreeGrafter"/>
</dbReference>
<organism evidence="15">
    <name type="scientific">Phallusia mammillata</name>
    <dbReference type="NCBI Taxonomy" id="59560"/>
    <lineage>
        <taxon>Eukaryota</taxon>
        <taxon>Metazoa</taxon>
        <taxon>Chordata</taxon>
        <taxon>Tunicata</taxon>
        <taxon>Ascidiacea</taxon>
        <taxon>Phlebobranchia</taxon>
        <taxon>Ascidiidae</taxon>
        <taxon>Phallusia</taxon>
    </lineage>
</organism>
<dbReference type="GO" id="GO:0005634">
    <property type="term" value="C:nucleus"/>
    <property type="evidence" value="ECO:0007669"/>
    <property type="project" value="UniProtKB-SubCell"/>
</dbReference>
<dbReference type="InterPro" id="IPR008271">
    <property type="entry name" value="Ser/Thr_kinase_AS"/>
</dbReference>
<dbReference type="InterPro" id="IPR000719">
    <property type="entry name" value="Prot_kinase_dom"/>
</dbReference>
<feature type="region of interest" description="Disordered" evidence="13">
    <location>
        <begin position="122"/>
        <end position="142"/>
    </location>
</feature>
<dbReference type="GO" id="GO:0004715">
    <property type="term" value="F:non-membrane spanning protein tyrosine kinase activity"/>
    <property type="evidence" value="ECO:0007669"/>
    <property type="project" value="UniProtKB-EC"/>
</dbReference>
<reference evidence="15" key="1">
    <citation type="submission" date="2020-04" db="EMBL/GenBank/DDBJ databases">
        <authorList>
            <person name="Neveu A P."/>
        </authorList>
    </citation>
    <scope>NUCLEOTIDE SEQUENCE</scope>
    <source>
        <tissue evidence="15">Whole embryo</tissue>
    </source>
</reference>
<evidence type="ECO:0000256" key="1">
    <source>
        <dbReference type="ARBA" id="ARBA00004123"/>
    </source>
</evidence>
<keyword evidence="8" id="KW-0460">Magnesium</keyword>
<gene>
    <name evidence="15" type="primary">Wee1</name>
</gene>
<dbReference type="PROSITE" id="PS00108">
    <property type="entry name" value="PROTEIN_KINASE_ST"/>
    <property type="match status" value="1"/>
</dbReference>
<evidence type="ECO:0000256" key="13">
    <source>
        <dbReference type="SAM" id="MobiDB-lite"/>
    </source>
</evidence>
<feature type="region of interest" description="Disordered" evidence="13">
    <location>
        <begin position="635"/>
        <end position="675"/>
    </location>
</feature>
<evidence type="ECO:0000256" key="4">
    <source>
        <dbReference type="ARBA" id="ARBA00022723"/>
    </source>
</evidence>
<evidence type="ECO:0000256" key="7">
    <source>
        <dbReference type="ARBA" id="ARBA00022840"/>
    </source>
</evidence>
<keyword evidence="5 12" id="KW-0547">Nucleotide-binding</keyword>
<dbReference type="Pfam" id="PF00069">
    <property type="entry name" value="Pkinase"/>
    <property type="match status" value="1"/>
</dbReference>
<feature type="compositionally biased region" description="Polar residues" evidence="13">
    <location>
        <begin position="639"/>
        <end position="648"/>
    </location>
</feature>
<accession>A0A6F9DWB8</accession>
<dbReference type="InterPro" id="IPR017441">
    <property type="entry name" value="Protein_kinase_ATP_BS"/>
</dbReference>
<protein>
    <recommendedName>
        <fullName evidence="2">non-specific protein-tyrosine kinase</fullName>
        <ecNumber evidence="2">2.7.10.2</ecNumber>
    </recommendedName>
</protein>
<dbReference type="PROSITE" id="PS50011">
    <property type="entry name" value="PROTEIN_KINASE_DOM"/>
    <property type="match status" value="1"/>
</dbReference>
<keyword evidence="9" id="KW-0829">Tyrosine-protein kinase</keyword>
<comment type="similarity">
    <text evidence="11">Belongs to the protein kinase superfamily. Ser/Thr protein kinase family. GCN2 subfamily.</text>
</comment>
<keyword evidence="4" id="KW-0479">Metal-binding</keyword>
<comment type="subcellular location">
    <subcellularLocation>
        <location evidence="1">Nucleus</location>
    </subcellularLocation>
</comment>
<feature type="compositionally biased region" description="Low complexity" evidence="13">
    <location>
        <begin position="156"/>
        <end position="170"/>
    </location>
</feature>
<dbReference type="EMBL" id="LR791882">
    <property type="protein sequence ID" value="CAB3267744.1"/>
    <property type="molecule type" value="mRNA"/>
</dbReference>
<dbReference type="GO" id="GO:0005524">
    <property type="term" value="F:ATP binding"/>
    <property type="evidence" value="ECO:0007669"/>
    <property type="project" value="UniProtKB-UniRule"/>
</dbReference>
<dbReference type="PANTHER" id="PTHR11042:SF185">
    <property type="entry name" value="WEE1-LIKE PROTEIN KINASE"/>
    <property type="match status" value="1"/>
</dbReference>
<dbReference type="EC" id="2.7.10.2" evidence="2"/>
<dbReference type="InterPro" id="IPR050339">
    <property type="entry name" value="CC_SR_Kinase"/>
</dbReference>
<evidence type="ECO:0000256" key="3">
    <source>
        <dbReference type="ARBA" id="ARBA00022679"/>
    </source>
</evidence>
<keyword evidence="7 12" id="KW-0067">ATP-binding</keyword>
<proteinExistence type="evidence at transcript level"/>
<dbReference type="InterPro" id="IPR011009">
    <property type="entry name" value="Kinase-like_dom_sf"/>
</dbReference>
<feature type="domain" description="Protein kinase" evidence="14">
    <location>
        <begin position="333"/>
        <end position="601"/>
    </location>
</feature>
<dbReference type="PROSITE" id="PS00107">
    <property type="entry name" value="PROTEIN_KINASE_ATP"/>
    <property type="match status" value="1"/>
</dbReference>
<evidence type="ECO:0000256" key="2">
    <source>
        <dbReference type="ARBA" id="ARBA00011903"/>
    </source>
</evidence>
<evidence type="ECO:0000256" key="11">
    <source>
        <dbReference type="ARBA" id="ARBA00037982"/>
    </source>
</evidence>
<sequence>MDECTSQSLQKIKVALDFSDDALTPEKEKSSCLSSDKLGWRKPVSTCSLSPVKRTLFLKKRKSSAQFKHMIGNTLADRSNHIMDKQVTSLVQQTDVPFQRYVAPLKNGIDICSHSTLGISEHVSGSSGEENNGDSCFSSPIRTPLPESNGYMNISDSPASSSGVSCSSPVRSPPETPPHTRKLRALTLFDTPRTPKTLMRRLKPKLDESEVLMDTRHETPVTNPTSTKRKGHTHISRIANHLKDKPDESTMLCNSLSSQSAHNQQFTTAISSRQVNINPFTPDNRTVSSKRSRIPKLRNEENIDALNMEDEDERPAKRIHLKENNISRYAQEFHEVCKIGDGEFGSVYKCVNRLDGCAYAIKRSKKPLAGSIDEANAIREVCAHAVLGKHRHVVRYYSAWAEDDHMVIQNEYCNGGSLADMLDENLQTSRCTEERDAQDILVQVAKGLKYVHSQNLVHLDIKPGNIFVCKESKSIETFDEKDVDSLIEETVYKIGDLGHVTCVEDPQVEEGDCRYLANEVLQEDYSHLAKADIFALGLTIFELASGKTLPKNGPEWHIIREGHLPHLPHYSDAFNSLLKDLICPTPSARPSAAALLQHPLLSTYCKKSKQQLRKELNEQKFQIQILTRELENARKSSCESHQQATAGSNMRRGGMSATRKQHNTMRGGKSTRLVGRNCNRSMSLNIC</sequence>